<protein>
    <recommendedName>
        <fullName evidence="5">Hydroxyproline-rich glycoprotein family protein</fullName>
    </recommendedName>
</protein>
<dbReference type="AlphaFoldDB" id="A0A0S3R397"/>
<evidence type="ECO:0008006" key="5">
    <source>
        <dbReference type="Google" id="ProtNLM"/>
    </source>
</evidence>
<name>A0A0S3R397_PHAAN</name>
<dbReference type="Proteomes" id="UP000291084">
    <property type="component" value="Chromosome 1"/>
</dbReference>
<organism evidence="3 4">
    <name type="scientific">Vigna angularis var. angularis</name>
    <dbReference type="NCBI Taxonomy" id="157739"/>
    <lineage>
        <taxon>Eukaryota</taxon>
        <taxon>Viridiplantae</taxon>
        <taxon>Streptophyta</taxon>
        <taxon>Embryophyta</taxon>
        <taxon>Tracheophyta</taxon>
        <taxon>Spermatophyta</taxon>
        <taxon>Magnoliopsida</taxon>
        <taxon>eudicotyledons</taxon>
        <taxon>Gunneridae</taxon>
        <taxon>Pentapetalae</taxon>
        <taxon>rosids</taxon>
        <taxon>fabids</taxon>
        <taxon>Fabales</taxon>
        <taxon>Fabaceae</taxon>
        <taxon>Papilionoideae</taxon>
        <taxon>50 kb inversion clade</taxon>
        <taxon>NPAAA clade</taxon>
        <taxon>indigoferoid/millettioid clade</taxon>
        <taxon>Phaseoleae</taxon>
        <taxon>Vigna</taxon>
    </lineage>
</organism>
<keyword evidence="2" id="KW-0472">Membrane</keyword>
<evidence type="ECO:0000256" key="1">
    <source>
        <dbReference type="SAM" id="MobiDB-lite"/>
    </source>
</evidence>
<feature type="compositionally biased region" description="Polar residues" evidence="1">
    <location>
        <begin position="111"/>
        <end position="120"/>
    </location>
</feature>
<gene>
    <name evidence="3" type="primary">Vigan.01G292400</name>
    <name evidence="3" type="ORF">VIGAN_01292400</name>
</gene>
<dbReference type="OrthoDB" id="1936969at2759"/>
<feature type="transmembrane region" description="Helical" evidence="2">
    <location>
        <begin position="74"/>
        <end position="100"/>
    </location>
</feature>
<sequence>MGKTEGDFTPPELPTSICFLSILPLYILPPSSHSPTQPSSLLFCFLPHAHESGNHMMESPDISPPHVDASRPSLGFPLGTALLLIIIFTLSGVLSCCYHWDRIRSLRQSFSHSDPQMHSSDPTKSKHSTELRQNRGPSLPVLMPGDDVPRFIAMPCPCQPSRPDNVVVTVELEKQKRLPKPPQLPIPLYL</sequence>
<accession>A0A0S3R397</accession>
<dbReference type="EMBL" id="AP015034">
    <property type="protein sequence ID" value="BAT75115.1"/>
    <property type="molecule type" value="Genomic_DNA"/>
</dbReference>
<proteinExistence type="predicted"/>
<dbReference type="PANTHER" id="PTHR34291:SF11">
    <property type="entry name" value="GLYCOPROTEIN FAMILY PROTEIN, PUTATIVE-RELATED"/>
    <property type="match status" value="1"/>
</dbReference>
<evidence type="ECO:0000313" key="3">
    <source>
        <dbReference type="EMBL" id="BAT75115.1"/>
    </source>
</evidence>
<feature type="compositionally biased region" description="Basic and acidic residues" evidence="1">
    <location>
        <begin position="121"/>
        <end position="133"/>
    </location>
</feature>
<keyword evidence="2" id="KW-1133">Transmembrane helix</keyword>
<dbReference type="InterPro" id="IPR037699">
    <property type="entry name" value="At5g65660-like"/>
</dbReference>
<evidence type="ECO:0000256" key="2">
    <source>
        <dbReference type="SAM" id="Phobius"/>
    </source>
</evidence>
<keyword evidence="4" id="KW-1185">Reference proteome</keyword>
<dbReference type="PANTHER" id="PTHR34291">
    <property type="entry name" value="HYDROXYPROLINE-RICH GLYCOPROTEIN FAMILY PROTEIN"/>
    <property type="match status" value="1"/>
</dbReference>
<keyword evidence="2" id="KW-0812">Transmembrane</keyword>
<reference evidence="3 4" key="1">
    <citation type="journal article" date="2015" name="Sci. Rep.">
        <title>The power of single molecule real-time sequencing technology in the de novo assembly of a eukaryotic genome.</title>
        <authorList>
            <person name="Sakai H."/>
            <person name="Naito K."/>
            <person name="Ogiso-Tanaka E."/>
            <person name="Takahashi Y."/>
            <person name="Iseki K."/>
            <person name="Muto C."/>
            <person name="Satou K."/>
            <person name="Teruya K."/>
            <person name="Shiroma A."/>
            <person name="Shimoji M."/>
            <person name="Hirano T."/>
            <person name="Itoh T."/>
            <person name="Kaga A."/>
            <person name="Tomooka N."/>
        </authorList>
    </citation>
    <scope>NUCLEOTIDE SEQUENCE [LARGE SCALE GENOMIC DNA]</scope>
    <source>
        <strain evidence="4">cv. Shumari</strain>
    </source>
</reference>
<feature type="region of interest" description="Disordered" evidence="1">
    <location>
        <begin position="111"/>
        <end position="140"/>
    </location>
</feature>
<evidence type="ECO:0000313" key="4">
    <source>
        <dbReference type="Proteomes" id="UP000291084"/>
    </source>
</evidence>